<accession>A0A8J5SMM3</accession>
<keyword evidence="1" id="KW-0732">Signal</keyword>
<evidence type="ECO:0000313" key="2">
    <source>
        <dbReference type="EMBL" id="KAG8042845.1"/>
    </source>
</evidence>
<dbReference type="EMBL" id="JAAALK010001469">
    <property type="protein sequence ID" value="KAG8042845.1"/>
    <property type="molecule type" value="Genomic_DNA"/>
</dbReference>
<evidence type="ECO:0000313" key="3">
    <source>
        <dbReference type="EMBL" id="KAG8067597.1"/>
    </source>
</evidence>
<comment type="caution">
    <text evidence="3">The sequence shown here is derived from an EMBL/GenBank/DDBJ whole genome shotgun (WGS) entry which is preliminary data.</text>
</comment>
<feature type="signal peptide" evidence="1">
    <location>
        <begin position="1"/>
        <end position="23"/>
    </location>
</feature>
<evidence type="ECO:0000313" key="4">
    <source>
        <dbReference type="Proteomes" id="UP000729402"/>
    </source>
</evidence>
<protein>
    <submittedName>
        <fullName evidence="3">Uncharacterized protein</fullName>
    </submittedName>
</protein>
<keyword evidence="4" id="KW-1185">Reference proteome</keyword>
<organism evidence="3 4">
    <name type="scientific">Zizania palustris</name>
    <name type="common">Northern wild rice</name>
    <dbReference type="NCBI Taxonomy" id="103762"/>
    <lineage>
        <taxon>Eukaryota</taxon>
        <taxon>Viridiplantae</taxon>
        <taxon>Streptophyta</taxon>
        <taxon>Embryophyta</taxon>
        <taxon>Tracheophyta</taxon>
        <taxon>Spermatophyta</taxon>
        <taxon>Magnoliopsida</taxon>
        <taxon>Liliopsida</taxon>
        <taxon>Poales</taxon>
        <taxon>Poaceae</taxon>
        <taxon>BOP clade</taxon>
        <taxon>Oryzoideae</taxon>
        <taxon>Oryzeae</taxon>
        <taxon>Zizaniinae</taxon>
        <taxon>Zizania</taxon>
    </lineage>
</organism>
<reference evidence="3" key="2">
    <citation type="submission" date="2021-02" db="EMBL/GenBank/DDBJ databases">
        <authorList>
            <person name="Kimball J.A."/>
            <person name="Haas M.W."/>
            <person name="Macchietto M."/>
            <person name="Kono T."/>
            <person name="Duquette J."/>
            <person name="Shao M."/>
        </authorList>
    </citation>
    <scope>NUCLEOTIDE SEQUENCE</scope>
    <source>
        <tissue evidence="3">Fresh leaf tissue</tissue>
    </source>
</reference>
<name>A0A8J5SMM3_ZIZPA</name>
<sequence length="76" mass="8218">MDGRNASLCFLLVLLLLGNPTCASTGDCWESTSGAPLCIGFVCKLTCWIGAKMFKGTVKVHKCLEGSCYCYICDKK</sequence>
<evidence type="ECO:0000256" key="1">
    <source>
        <dbReference type="SAM" id="SignalP"/>
    </source>
</evidence>
<proteinExistence type="predicted"/>
<gene>
    <name evidence="3" type="ORF">GUJ93_ZPchr0005g14782</name>
    <name evidence="2" type="ORF">GUJ93_ZPchr0088g33642</name>
</gene>
<dbReference type="AlphaFoldDB" id="A0A8J5SMM3"/>
<feature type="chain" id="PRO_5036433737" evidence="1">
    <location>
        <begin position="24"/>
        <end position="76"/>
    </location>
</feature>
<dbReference type="Proteomes" id="UP000729402">
    <property type="component" value="Unassembled WGS sequence"/>
</dbReference>
<dbReference type="EMBL" id="JAAALK010000284">
    <property type="protein sequence ID" value="KAG8067597.1"/>
    <property type="molecule type" value="Genomic_DNA"/>
</dbReference>
<dbReference type="OrthoDB" id="685645at2759"/>
<reference evidence="3" key="1">
    <citation type="journal article" date="2021" name="bioRxiv">
        <title>Whole Genome Assembly and Annotation of Northern Wild Rice, Zizania palustris L., Supports a Whole Genome Duplication in the Zizania Genus.</title>
        <authorList>
            <person name="Haas M."/>
            <person name="Kono T."/>
            <person name="Macchietto M."/>
            <person name="Millas R."/>
            <person name="McGilp L."/>
            <person name="Shao M."/>
            <person name="Duquette J."/>
            <person name="Hirsch C.N."/>
            <person name="Kimball J."/>
        </authorList>
    </citation>
    <scope>NUCLEOTIDE SEQUENCE</scope>
    <source>
        <tissue evidence="3">Fresh leaf tissue</tissue>
    </source>
</reference>